<dbReference type="GO" id="GO:0005856">
    <property type="term" value="C:cytoskeleton"/>
    <property type="evidence" value="ECO:0007669"/>
    <property type="project" value="UniProtKB-SubCell"/>
</dbReference>
<evidence type="ECO:0000256" key="3">
    <source>
        <dbReference type="ARBA" id="ARBA00022490"/>
    </source>
</evidence>
<organism evidence="6 7">
    <name type="scientific">Equus asinus</name>
    <name type="common">Donkey</name>
    <name type="synonym">Equus africanus asinus</name>
    <dbReference type="NCBI Taxonomy" id="9793"/>
    <lineage>
        <taxon>Eukaryota</taxon>
        <taxon>Metazoa</taxon>
        <taxon>Chordata</taxon>
        <taxon>Craniata</taxon>
        <taxon>Vertebrata</taxon>
        <taxon>Euteleostomi</taxon>
        <taxon>Mammalia</taxon>
        <taxon>Eutheria</taxon>
        <taxon>Laurasiatheria</taxon>
        <taxon>Perissodactyla</taxon>
        <taxon>Equidae</taxon>
        <taxon>Equus</taxon>
    </lineage>
</organism>
<dbReference type="GO" id="GO:0007015">
    <property type="term" value="P:actin filament organization"/>
    <property type="evidence" value="ECO:0007669"/>
    <property type="project" value="InterPro"/>
</dbReference>
<reference evidence="6" key="2">
    <citation type="submission" date="2025-08" db="UniProtKB">
        <authorList>
            <consortium name="Ensembl"/>
        </authorList>
    </citation>
    <scope>IDENTIFICATION</scope>
</reference>
<reference evidence="6" key="3">
    <citation type="submission" date="2025-09" db="UniProtKB">
        <authorList>
            <consortium name="Ensembl"/>
        </authorList>
    </citation>
    <scope>IDENTIFICATION</scope>
</reference>
<reference evidence="6 7" key="1">
    <citation type="journal article" date="2020" name="Nat. Commun.">
        <title>Donkey genomes provide new insights into domestication and selection for coat color.</title>
        <authorList>
            <person name="Wang"/>
            <person name="C."/>
            <person name="Li"/>
            <person name="H."/>
            <person name="Guo"/>
            <person name="Y."/>
            <person name="Huang"/>
            <person name="J."/>
            <person name="Sun"/>
            <person name="Y."/>
            <person name="Min"/>
            <person name="J."/>
            <person name="Wang"/>
            <person name="J."/>
            <person name="Fang"/>
            <person name="X."/>
            <person name="Zhao"/>
            <person name="Z."/>
            <person name="Wang"/>
            <person name="S."/>
            <person name="Zhang"/>
            <person name="Y."/>
            <person name="Liu"/>
            <person name="Q."/>
            <person name="Jiang"/>
            <person name="Q."/>
            <person name="Wang"/>
            <person name="X."/>
            <person name="Guo"/>
            <person name="Y."/>
            <person name="Yang"/>
            <person name="C."/>
            <person name="Wang"/>
            <person name="Y."/>
            <person name="Tian"/>
            <person name="F."/>
            <person name="Zhuang"/>
            <person name="G."/>
            <person name="Fan"/>
            <person name="Y."/>
            <person name="Gao"/>
            <person name="Q."/>
            <person name="Li"/>
            <person name="Y."/>
            <person name="Ju"/>
            <person name="Z."/>
            <person name="Li"/>
            <person name="J."/>
            <person name="Li"/>
            <person name="R."/>
            <person name="Hou"/>
            <person name="M."/>
            <person name="Yang"/>
            <person name="G."/>
            <person name="Liu"/>
            <person name="G."/>
            <person name="Liu"/>
            <person name="W."/>
            <person name="Guo"/>
            <person name="J."/>
            <person name="Pan"/>
            <person name="S."/>
            <person name="Fan"/>
            <person name="G."/>
            <person name="Zhang"/>
            <person name="W."/>
            <person name="Zhang"/>
            <person name="R."/>
            <person name="Yu"/>
            <person name="J."/>
            <person name="Zhang"/>
            <person name="X."/>
            <person name="Yin"/>
            <person name="Q."/>
            <person name="Ji"/>
            <person name="C."/>
            <person name="Jin"/>
            <person name="Y."/>
            <person name="Yue"/>
            <person name="G."/>
            <person name="Liu"/>
            <person name="M."/>
            <person name="Xu"/>
            <person name="J."/>
            <person name="Liu"/>
            <person name="S."/>
            <person name="Jordana"/>
            <person name="J."/>
            <person name="Noce"/>
            <person name="A."/>
            <person name="Amills"/>
            <person name="M."/>
            <person name="Wu"/>
            <person name="D.D."/>
            <person name="Li"/>
            <person name="S."/>
            <person name="Zhou"/>
            <person name="X. and Zhong"/>
            <person name="J."/>
        </authorList>
    </citation>
    <scope>NUCLEOTIDE SEQUENCE [LARGE SCALE GENOMIC DNA]</scope>
</reference>
<dbReference type="Gene3D" id="1.20.5.520">
    <property type="entry name" value="Single helix bin"/>
    <property type="match status" value="1"/>
</dbReference>
<evidence type="ECO:0000313" key="6">
    <source>
        <dbReference type="Ensembl" id="ENSEASP00005030772.2"/>
    </source>
</evidence>
<dbReference type="GO" id="GO:0003785">
    <property type="term" value="F:actin monomer binding"/>
    <property type="evidence" value="ECO:0007669"/>
    <property type="project" value="InterPro"/>
</dbReference>
<dbReference type="Pfam" id="PF01290">
    <property type="entry name" value="Thymosin"/>
    <property type="match status" value="1"/>
</dbReference>
<protein>
    <submittedName>
        <fullName evidence="6">Uncharacterized protein</fullName>
    </submittedName>
</protein>
<sequence length="67" mass="7642">MLYHVQSQYLIAEIEKSDKLKLKKADTQEKNLLPSKEMIELVKQTDEQTNPNDACGQYALPIPQALP</sequence>
<keyword evidence="3" id="KW-0963">Cytoplasm</keyword>
<name>A0A8C4MRD7_EQUAS</name>
<evidence type="ECO:0000256" key="4">
    <source>
        <dbReference type="ARBA" id="ARBA00023212"/>
    </source>
</evidence>
<feature type="region of interest" description="Disordered" evidence="5">
    <location>
        <begin position="46"/>
        <end position="67"/>
    </location>
</feature>
<dbReference type="InterPro" id="IPR038386">
    <property type="entry name" value="Beta-thymosin_sf"/>
</dbReference>
<evidence type="ECO:0000256" key="5">
    <source>
        <dbReference type="SAM" id="MobiDB-lite"/>
    </source>
</evidence>
<comment type="similarity">
    <text evidence="2">Belongs to the thymosin beta family.</text>
</comment>
<evidence type="ECO:0000256" key="2">
    <source>
        <dbReference type="ARBA" id="ARBA00009511"/>
    </source>
</evidence>
<dbReference type="AlphaFoldDB" id="A0A8C4MRD7"/>
<evidence type="ECO:0000313" key="7">
    <source>
        <dbReference type="Proteomes" id="UP000694387"/>
    </source>
</evidence>
<dbReference type="Ensembl" id="ENSEAST00005033459.2">
    <property type="protein sequence ID" value="ENSEASP00005030772.2"/>
    <property type="gene ID" value="ENSEASG00005020961.2"/>
</dbReference>
<dbReference type="SMART" id="SM00152">
    <property type="entry name" value="THY"/>
    <property type="match status" value="1"/>
</dbReference>
<accession>A0A8C4MRD7</accession>
<evidence type="ECO:0000256" key="1">
    <source>
        <dbReference type="ARBA" id="ARBA00004245"/>
    </source>
</evidence>
<dbReference type="Proteomes" id="UP000694387">
    <property type="component" value="Chromosome 1"/>
</dbReference>
<keyword evidence="4" id="KW-0206">Cytoskeleton</keyword>
<proteinExistence type="inferred from homology"/>
<keyword evidence="7" id="KW-1185">Reference proteome</keyword>
<dbReference type="InterPro" id="IPR001152">
    <property type="entry name" value="Beta-thymosin"/>
</dbReference>
<comment type="subcellular location">
    <subcellularLocation>
        <location evidence="1">Cytoplasm</location>
        <location evidence="1">Cytoskeleton</location>
    </subcellularLocation>
</comment>